<protein>
    <recommendedName>
        <fullName evidence="10">Polysulfide reductase</fullName>
    </recommendedName>
</protein>
<feature type="transmembrane region" description="Helical" evidence="7">
    <location>
        <begin position="125"/>
        <end position="148"/>
    </location>
</feature>
<comment type="caution">
    <text evidence="8">The sequence shown here is derived from an EMBL/GenBank/DDBJ whole genome shotgun (WGS) entry which is preliminary data.</text>
</comment>
<comment type="similarity">
    <text evidence="2">Belongs to the NrfD family.</text>
</comment>
<evidence type="ECO:0000256" key="4">
    <source>
        <dbReference type="ARBA" id="ARBA00022692"/>
    </source>
</evidence>
<feature type="transmembrane region" description="Helical" evidence="7">
    <location>
        <begin position="6"/>
        <end position="33"/>
    </location>
</feature>
<dbReference type="Proteomes" id="UP000285258">
    <property type="component" value="Unassembled WGS sequence"/>
</dbReference>
<dbReference type="Pfam" id="PF03916">
    <property type="entry name" value="NrfD"/>
    <property type="match status" value="1"/>
</dbReference>
<gene>
    <name evidence="8" type="ORF">DMP12_04205</name>
</gene>
<feature type="transmembrane region" description="Helical" evidence="7">
    <location>
        <begin position="93"/>
        <end position="113"/>
    </location>
</feature>
<evidence type="ECO:0000313" key="8">
    <source>
        <dbReference type="EMBL" id="ROT91206.1"/>
    </source>
</evidence>
<evidence type="ECO:0000256" key="6">
    <source>
        <dbReference type="ARBA" id="ARBA00023136"/>
    </source>
</evidence>
<dbReference type="Gene3D" id="1.20.1630.10">
    <property type="entry name" value="Formate dehydrogenase/DMSO reductase domain"/>
    <property type="match status" value="1"/>
</dbReference>
<dbReference type="PANTHER" id="PTHR34856:SF2">
    <property type="entry name" value="PROTEIN NRFD"/>
    <property type="match status" value="1"/>
</dbReference>
<dbReference type="InterPro" id="IPR052049">
    <property type="entry name" value="Electron_transfer_protein"/>
</dbReference>
<dbReference type="PANTHER" id="PTHR34856">
    <property type="entry name" value="PROTEIN NRFD"/>
    <property type="match status" value="1"/>
</dbReference>
<reference evidence="9" key="1">
    <citation type="submission" date="2018-05" db="EMBL/GenBank/DDBJ databases">
        <title>Genome Sequencing of selected type strains of the family Eggerthellaceae.</title>
        <authorList>
            <person name="Danylec N."/>
            <person name="Stoll D.A."/>
            <person name="Doetsch A."/>
            <person name="Huch M."/>
        </authorList>
    </citation>
    <scope>NUCLEOTIDE SEQUENCE [LARGE SCALE GENOMIC DNA]</scope>
    <source>
        <strain evidence="9">DSM 27213</strain>
    </source>
</reference>
<evidence type="ECO:0000256" key="7">
    <source>
        <dbReference type="SAM" id="Phobius"/>
    </source>
</evidence>
<keyword evidence="4 7" id="KW-0812">Transmembrane</keyword>
<feature type="transmembrane region" description="Helical" evidence="7">
    <location>
        <begin position="160"/>
        <end position="183"/>
    </location>
</feature>
<evidence type="ECO:0000256" key="5">
    <source>
        <dbReference type="ARBA" id="ARBA00022989"/>
    </source>
</evidence>
<keyword evidence="6 7" id="KW-0472">Membrane</keyword>
<feature type="transmembrane region" description="Helical" evidence="7">
    <location>
        <begin position="236"/>
        <end position="255"/>
    </location>
</feature>
<dbReference type="GO" id="GO:0005886">
    <property type="term" value="C:plasma membrane"/>
    <property type="evidence" value="ECO:0007669"/>
    <property type="project" value="UniProtKB-SubCell"/>
</dbReference>
<evidence type="ECO:0008006" key="10">
    <source>
        <dbReference type="Google" id="ProtNLM"/>
    </source>
</evidence>
<name>A0A423UMI9_9ACTN</name>
<feature type="transmembrane region" description="Helical" evidence="7">
    <location>
        <begin position="195"/>
        <end position="216"/>
    </location>
</feature>
<dbReference type="EMBL" id="QIBW01000003">
    <property type="protein sequence ID" value="ROT91206.1"/>
    <property type="molecule type" value="Genomic_DNA"/>
</dbReference>
<evidence type="ECO:0000256" key="1">
    <source>
        <dbReference type="ARBA" id="ARBA00004651"/>
    </source>
</evidence>
<dbReference type="InterPro" id="IPR005614">
    <property type="entry name" value="NrfD-like"/>
</dbReference>
<keyword evidence="5 7" id="KW-1133">Transmembrane helix</keyword>
<dbReference type="AlphaFoldDB" id="A0A423UMI9"/>
<keyword evidence="3" id="KW-1003">Cell membrane</keyword>
<accession>A0A423UMI9</accession>
<organism evidence="8 9">
    <name type="scientific">Gordonibacter urolithinfaciens</name>
    <dbReference type="NCBI Taxonomy" id="1335613"/>
    <lineage>
        <taxon>Bacteria</taxon>
        <taxon>Bacillati</taxon>
        <taxon>Actinomycetota</taxon>
        <taxon>Coriobacteriia</taxon>
        <taxon>Eggerthellales</taxon>
        <taxon>Eggerthellaceae</taxon>
        <taxon>Gordonibacter</taxon>
    </lineage>
</organism>
<comment type="subcellular location">
    <subcellularLocation>
        <location evidence="1">Cell membrane</location>
        <topology evidence="1">Multi-pass membrane protein</topology>
    </subcellularLocation>
</comment>
<evidence type="ECO:0000313" key="9">
    <source>
        <dbReference type="Proteomes" id="UP000285258"/>
    </source>
</evidence>
<sequence length="292" mass="31525">MRGALYGSLVIVYLFLGGAAAGALFVMSAWSFAFRRSENPARLLTAFESLRSRTYTVGFLLLAFAMICLLGDLGNPGRALMVFFLPHPTVITFGAYTLAIEALLAALLLAASLPNSPLTLRGRWLDIVEALCCIGALATMAYTGIFLFQGSIPFWNHWSIIVLFVFSSLSSGVSVVLLIDWFTQGQSLLLRATKPLQICHVACLAVEVVFLTLFVNAAFRNPLADASLSLLMEPEMLAIAGVGVIGMGIALPITLETYSITRKECRAIPVSDFICLLGGLCLRYCLITCGVH</sequence>
<feature type="transmembrane region" description="Helical" evidence="7">
    <location>
        <begin position="54"/>
        <end position="73"/>
    </location>
</feature>
<evidence type="ECO:0000256" key="2">
    <source>
        <dbReference type="ARBA" id="ARBA00008929"/>
    </source>
</evidence>
<evidence type="ECO:0000256" key="3">
    <source>
        <dbReference type="ARBA" id="ARBA00022475"/>
    </source>
</evidence>
<proteinExistence type="inferred from homology"/>